<feature type="region of interest" description="Disordered" evidence="1">
    <location>
        <begin position="2205"/>
        <end position="2238"/>
    </location>
</feature>
<feature type="transmembrane region" description="Helical" evidence="2">
    <location>
        <begin position="1881"/>
        <end position="1904"/>
    </location>
</feature>
<sequence length="2238" mass="241227">MIGCRFESVQNVLCGTVLPPLSSSNSLIALNTTLAECANSLASPTVSNTAEFTIQIPNDRNQFSDQTSAQLFSDCKFTSTTPSSSFNIIEYSDLAGSLSLTKCSFIVQIKTAFIGVVKLYAKKGVFPVFLFDQSSVTFSRSDGSNTASNQFLFHYSPNTYFISSNFSSPSETTSSNARTIGFTSSLAFATVANCIFSNQSTSSFGSCLYDSQAKSVALITNTIFRGNWASTGGAISLGFTNTRIVQCVFSDNTADQLGGAAYINWPDFVDFEDVHFENNRAFKTFSTTNTALTHYRGNDINLRDASLSKLVSNMVGCTSSSTNPKLGYYNTDKNNGDEKDEDNLLPDPTKTSPTPLNKWWVDEKGSGTTCTLSIPCQTISTAFTVIKSSPETTVFNLMNVDSGTFQVEAIDIYLSVEIVGKGWARNSSTFTRLASGGLTVSGNGNVSLTSLSLSPQTPSTTLVTVSSTTAQLRVTNVWIEAVLNHDISLFSFSAGSFTFNLCVFNTITLTSSPVVSVAGSSNLTIRRCWMMEIERKGGDGGSFLDSSTSGTVSIVDSDFANCRSSGQAGCLSFTASDAKNKVSLSNVYFMDNLANTSGNAAYAELGNDLSIFGFAKDQISLVTVQSISEKPHCLTNSSTSSFDSVPLSFSDEGIEFPISHRFKQALPLSWFTTINEIIDRITAVAIVDIRITTSVSCPLKQLTLQTKKISISQAPVTLQLGQDELIVLLDSSALEFRSVNFTTPNVLMQSPFLIQSSSASLLFYQASLLFSAKTHSAAFIQNSGGTASIHLMKIQAGLHFDSCSFCECSGGSISIKTTLFDSISSSSDGAVLNAKNANVAVSDSSFVNCSAQNGGVFAIELSGATYISILHQSTSTYDVTFSDNKAIGSDGTSSTPKGKGGVLFVNGTTTLSNPIRFSSSSTNDARFEQNFAEDGNDVFVSNSVFGGKQLTQLASFNGGSHSQDFRVVVEGLDTNEEEKDAVQMKLLPSPKVSINGSVENEFGAVSGNDSEACKWTSSFCATLGYGIKFLNQTLLDGSFVPQTIQFIWNMTYTEKSIMVSKQDVTVVGTTSSNLSKANVSRSLLQINSSISSGLFLFTVKDSALLKLRNLDIDAVETCGVFDLTATGHSLTLDSIAVICKVGPTHQYPLVRTEAGPVSVSNCVFNTTKGSDGVASFSSPVFLCSTTNSLISFSSTKFDSLCTTDCPVLDLTTDGALQMKSVSFSACSQTDSENDTVVLVSSKNLDNSVTPSLWEGSFTPTTPLSKFLCRNTNLSSTDDHFESSLLFHLIRPSDAIICGDSDGEESTHPNCGSDRLRCSSIEPAYRSMVKRGLGTILVNTDIPLESSFTVASDMDAQSDTSTLRRVRQVGSSTLSVDGSGTTVSFTRLLFSVSSTPHLVPLISSTDSTLNITSCSFEASTVIDSLLLKAVGCLIVMNDVHVSNIQSSLPLLETAATLEMSECTFDSITRTTTGPTILSATASTAHRVSLKTTKFQNCLSEGFVQWVFLFGEEGGKERPQQWEGTFNLSSPRTGVMISRDGEASNSEGMGGYSLLYEFYPRSDRMHVRTDTTSEDHALCGSIETPCRTVDGGFSSTNEPNIAIVGSGSLEQRIDVDGINLKIGGYRDHGTLSLKGSGQIVNGEVDELDSVSISSLVVDVSLSSLEAERGVFENVGGRLVFSSVNVTSSTELKGSLVKVTGGELSLVDSQIGSLTSSSPLLSLTSFSSVSILNLIVSEWAGSTLLDAQNGEGKVSIRNSLFDGRLSPNSISNCTCKTDKEEANFNVTLAGTQLIPCGLLLEVFEATNPSKSQTLDVSSLAPTEWNETSIVFSLTRQDHLASLSKTEEWRGFVRFGDDCRTVGDFKLKISLTAAKKAEAIAAMKWMIPVVCGVAALLVLLLIVVIVVCRRRRNKEKKETKKDEMGDLDNIEELKIEERLEDWTDRTANVISVGDSSKPLSDHNHPTKEGLSHPKDEDFVLPSDAINNATHGLPAEVILALKCSEEKMPEVRVHVRETLYHRLHQRDGQTTPLNRVQLRHKVARALLLAARVRPTAPVLSQLTPHWVLFDGNDEMFFRLEPSDQAKHPSPLPHPAQQTQSGNHEQRQGGQTQNEAQRWVPPEVADGKPVIDTVHGTVFRLGLVLWEIETGQIPFGEVDGINAQRQLAIGIVPRMDNVVAFMRELIQDCLSVDPIKRPPLEKVVEVLKAHLSDNEKPNENENEVPGQKKTDLPSNLQPDNHFLV</sequence>
<dbReference type="InterPro" id="IPR000719">
    <property type="entry name" value="Prot_kinase_dom"/>
</dbReference>
<feature type="region of interest" description="Disordered" evidence="1">
    <location>
        <begin position="2077"/>
        <end position="2120"/>
    </location>
</feature>
<keyword evidence="2" id="KW-0812">Transmembrane</keyword>
<dbReference type="Proteomes" id="UP001281761">
    <property type="component" value="Unassembled WGS sequence"/>
</dbReference>
<feature type="region of interest" description="Disordered" evidence="1">
    <location>
        <begin position="1949"/>
        <end position="1972"/>
    </location>
</feature>
<feature type="domain" description="Protein kinase" evidence="3">
    <location>
        <begin position="1861"/>
        <end position="2205"/>
    </location>
</feature>
<dbReference type="InterPro" id="IPR001245">
    <property type="entry name" value="Ser-Thr/Tyr_kinase_cat_dom"/>
</dbReference>
<organism evidence="4 5">
    <name type="scientific">Blattamonas nauphoetae</name>
    <dbReference type="NCBI Taxonomy" id="2049346"/>
    <lineage>
        <taxon>Eukaryota</taxon>
        <taxon>Metamonada</taxon>
        <taxon>Preaxostyla</taxon>
        <taxon>Oxymonadida</taxon>
        <taxon>Blattamonas</taxon>
    </lineage>
</organism>
<evidence type="ECO:0000256" key="1">
    <source>
        <dbReference type="SAM" id="MobiDB-lite"/>
    </source>
</evidence>
<keyword evidence="5" id="KW-1185">Reference proteome</keyword>
<dbReference type="SUPFAM" id="SSF51126">
    <property type="entry name" value="Pectin lyase-like"/>
    <property type="match status" value="2"/>
</dbReference>
<accession>A0ABQ9X2I4</accession>
<dbReference type="PANTHER" id="PTHR11319:SF35">
    <property type="entry name" value="OUTER MEMBRANE PROTEIN PMPC-RELATED"/>
    <property type="match status" value="1"/>
</dbReference>
<reference evidence="4 5" key="1">
    <citation type="journal article" date="2022" name="bioRxiv">
        <title>Genomics of Preaxostyla Flagellates Illuminates Evolutionary Transitions and the Path Towards Mitochondrial Loss.</title>
        <authorList>
            <person name="Novak L.V.F."/>
            <person name="Treitli S.C."/>
            <person name="Pyrih J."/>
            <person name="Halakuc P."/>
            <person name="Pipaliya S.V."/>
            <person name="Vacek V."/>
            <person name="Brzon O."/>
            <person name="Soukal P."/>
            <person name="Eme L."/>
            <person name="Dacks J.B."/>
            <person name="Karnkowska A."/>
            <person name="Elias M."/>
            <person name="Hampl V."/>
        </authorList>
    </citation>
    <scope>NUCLEOTIDE SEQUENCE [LARGE SCALE GENOMIC DNA]</scope>
    <source>
        <strain evidence="4">NAU3</strain>
        <tissue evidence="4">Gut</tissue>
    </source>
</reference>
<gene>
    <name evidence="4" type="ORF">BLNAU_20564</name>
</gene>
<keyword evidence="2" id="KW-1133">Transmembrane helix</keyword>
<proteinExistence type="predicted"/>
<evidence type="ECO:0000313" key="4">
    <source>
        <dbReference type="EMBL" id="KAK2944515.1"/>
    </source>
</evidence>
<evidence type="ECO:0000313" key="5">
    <source>
        <dbReference type="Proteomes" id="UP001281761"/>
    </source>
</evidence>
<dbReference type="EMBL" id="JARBJD010000295">
    <property type="protein sequence ID" value="KAK2944515.1"/>
    <property type="molecule type" value="Genomic_DNA"/>
</dbReference>
<dbReference type="PROSITE" id="PS50011">
    <property type="entry name" value="PROTEIN_KINASE_DOM"/>
    <property type="match status" value="1"/>
</dbReference>
<dbReference type="InterPro" id="IPR011050">
    <property type="entry name" value="Pectin_lyase_fold/virulence"/>
</dbReference>
<name>A0ABQ9X2I4_9EUKA</name>
<dbReference type="InterPro" id="IPR011009">
    <property type="entry name" value="Kinase-like_dom_sf"/>
</dbReference>
<dbReference type="Gene3D" id="1.10.510.10">
    <property type="entry name" value="Transferase(Phosphotransferase) domain 1"/>
    <property type="match status" value="1"/>
</dbReference>
<evidence type="ECO:0000259" key="3">
    <source>
        <dbReference type="PROSITE" id="PS50011"/>
    </source>
</evidence>
<dbReference type="Pfam" id="PF07714">
    <property type="entry name" value="PK_Tyr_Ser-Thr"/>
    <property type="match status" value="1"/>
</dbReference>
<feature type="region of interest" description="Disordered" evidence="1">
    <location>
        <begin position="326"/>
        <end position="356"/>
    </location>
</feature>
<feature type="compositionally biased region" description="Basic and acidic residues" evidence="1">
    <location>
        <begin position="1955"/>
        <end position="1972"/>
    </location>
</feature>
<evidence type="ECO:0000256" key="2">
    <source>
        <dbReference type="SAM" id="Phobius"/>
    </source>
</evidence>
<keyword evidence="2" id="KW-0472">Membrane</keyword>
<comment type="caution">
    <text evidence="4">The sequence shown here is derived from an EMBL/GenBank/DDBJ whole genome shotgun (WGS) entry which is preliminary data.</text>
</comment>
<dbReference type="PANTHER" id="PTHR11319">
    <property type="entry name" value="G PROTEIN-COUPLED RECEPTOR-RELATED"/>
    <property type="match status" value="1"/>
</dbReference>
<feature type="compositionally biased region" description="Polar residues" evidence="1">
    <location>
        <begin position="2090"/>
        <end position="2110"/>
    </location>
</feature>
<dbReference type="SUPFAM" id="SSF56112">
    <property type="entry name" value="Protein kinase-like (PK-like)"/>
    <property type="match status" value="1"/>
</dbReference>
<protein>
    <recommendedName>
        <fullName evidence="3">Protein kinase domain-containing protein</fullName>
    </recommendedName>
</protein>